<gene>
    <name evidence="1" type="ORF">QAD02_006829</name>
</gene>
<name>A0ACC2N2B0_9HYME</name>
<proteinExistence type="predicted"/>
<feature type="non-terminal residue" evidence="1">
    <location>
        <position position="1"/>
    </location>
</feature>
<comment type="caution">
    <text evidence="1">The sequence shown here is derived from an EMBL/GenBank/DDBJ whole genome shotgun (WGS) entry which is preliminary data.</text>
</comment>
<protein>
    <submittedName>
        <fullName evidence="1">Uncharacterized protein</fullName>
    </submittedName>
</protein>
<sequence>IEGEFVRLMRKDELFDDIYKKIIYGGSYYKGTRYGKPEEFDLDFIIKLPLDYAGVEIDTNHQDYGFVKIQVNRRSQHPIWKKHEKILSKWITSGGYLDQNKFRQWMESVFTKTISQLSGSAYYGYEVQFNGRRYSLKHRKSGPAFTLILTTPDGSIIDVDLVPALEFDDTPLGNGYRHFTGYRRNWLVVAKPFKDAVQSNNILWRLCFYEQEKEFLEGDVKPVIRMMKMFRDTQGFHQICSYFIETIFYHMIENEHEFKLEFVRAPKTSLFIKALRNLENALKNAWLPYFWHPQYNLLGKINRATLKNWAGRMNQIISTLEKGIDNDPYILADIVVGRAEGQKLRKLERQGAILEESMADLHISPSQESPSWCTLS</sequence>
<organism evidence="1 2">
    <name type="scientific">Eretmocerus hayati</name>
    <dbReference type="NCBI Taxonomy" id="131215"/>
    <lineage>
        <taxon>Eukaryota</taxon>
        <taxon>Metazoa</taxon>
        <taxon>Ecdysozoa</taxon>
        <taxon>Arthropoda</taxon>
        <taxon>Hexapoda</taxon>
        <taxon>Insecta</taxon>
        <taxon>Pterygota</taxon>
        <taxon>Neoptera</taxon>
        <taxon>Endopterygota</taxon>
        <taxon>Hymenoptera</taxon>
        <taxon>Apocrita</taxon>
        <taxon>Proctotrupomorpha</taxon>
        <taxon>Chalcidoidea</taxon>
        <taxon>Aphelinidae</taxon>
        <taxon>Aphelininae</taxon>
        <taxon>Eretmocerus</taxon>
    </lineage>
</organism>
<keyword evidence="2" id="KW-1185">Reference proteome</keyword>
<evidence type="ECO:0000313" key="2">
    <source>
        <dbReference type="Proteomes" id="UP001239111"/>
    </source>
</evidence>
<dbReference type="EMBL" id="CM056744">
    <property type="protein sequence ID" value="KAJ8665167.1"/>
    <property type="molecule type" value="Genomic_DNA"/>
</dbReference>
<evidence type="ECO:0000313" key="1">
    <source>
        <dbReference type="EMBL" id="KAJ8665167.1"/>
    </source>
</evidence>
<accession>A0ACC2N2B0</accession>
<dbReference type="Proteomes" id="UP001239111">
    <property type="component" value="Chromosome 4"/>
</dbReference>
<reference evidence="1" key="1">
    <citation type="submission" date="2023-04" db="EMBL/GenBank/DDBJ databases">
        <title>A chromosome-level genome assembly of the parasitoid wasp Eretmocerus hayati.</title>
        <authorList>
            <person name="Zhong Y."/>
            <person name="Liu S."/>
            <person name="Liu Y."/>
        </authorList>
    </citation>
    <scope>NUCLEOTIDE SEQUENCE</scope>
    <source>
        <strain evidence="1">ZJU_SS_LIU_2023</strain>
    </source>
</reference>